<evidence type="ECO:0000259" key="2">
    <source>
        <dbReference type="Pfam" id="PF03101"/>
    </source>
</evidence>
<comment type="caution">
    <text evidence="3">The sequence shown here is derived from an EMBL/GenBank/DDBJ whole genome shotgun (WGS) entry which is preliminary data.</text>
</comment>
<dbReference type="InterPro" id="IPR004330">
    <property type="entry name" value="FAR1_DNA_bnd_dom"/>
</dbReference>
<dbReference type="AlphaFoldDB" id="A0AAW0JEP3"/>
<reference evidence="3 4" key="1">
    <citation type="journal article" date="2018" name="Sci. Data">
        <title>The draft genome sequence of cork oak.</title>
        <authorList>
            <person name="Ramos A.M."/>
            <person name="Usie A."/>
            <person name="Barbosa P."/>
            <person name="Barros P.M."/>
            <person name="Capote T."/>
            <person name="Chaves I."/>
            <person name="Simoes F."/>
            <person name="Abreu I."/>
            <person name="Carrasquinho I."/>
            <person name="Faro C."/>
            <person name="Guimaraes J.B."/>
            <person name="Mendonca D."/>
            <person name="Nobrega F."/>
            <person name="Rodrigues L."/>
            <person name="Saibo N.J.M."/>
            <person name="Varela M.C."/>
            <person name="Egas C."/>
            <person name="Matos J."/>
            <person name="Miguel C.M."/>
            <person name="Oliveira M.M."/>
            <person name="Ricardo C.P."/>
            <person name="Goncalves S."/>
        </authorList>
    </citation>
    <scope>NUCLEOTIDE SEQUENCE [LARGE SCALE GENOMIC DNA]</scope>
    <source>
        <strain evidence="4">cv. HL8</strain>
    </source>
</reference>
<dbReference type="EMBL" id="PKMF04000588">
    <property type="protein sequence ID" value="KAK7824998.1"/>
    <property type="molecule type" value="Genomic_DNA"/>
</dbReference>
<gene>
    <name evidence="3" type="ORF">CFP56_033906</name>
</gene>
<keyword evidence="4" id="KW-1185">Reference proteome</keyword>
<feature type="compositionally biased region" description="Polar residues" evidence="1">
    <location>
        <begin position="57"/>
        <end position="66"/>
    </location>
</feature>
<feature type="region of interest" description="Disordered" evidence="1">
    <location>
        <begin position="1"/>
        <end position="94"/>
    </location>
</feature>
<feature type="compositionally biased region" description="Polar residues" evidence="1">
    <location>
        <begin position="20"/>
        <end position="39"/>
    </location>
</feature>
<sequence length="189" mass="21142">MGSGEPDITGHPREKDIENECQTSSTFVIDTEQESQSPKESFVEQGQVVIGGERESQSPTVSSVDKSQVVIDSDHDSETPSVSSVDKSQEEIDGEDCQIPRVSNVSKFEMDVAVVSRRYTCYRQGYRPTKYNSNVRKSRQETRTGCLAHMTIARQPNGYVAEFQVHKNGCCILHGEWQPELEVPNLSKI</sequence>
<dbReference type="Pfam" id="PF03101">
    <property type="entry name" value="FAR1"/>
    <property type="match status" value="1"/>
</dbReference>
<protein>
    <recommendedName>
        <fullName evidence="2">FAR1 domain-containing protein</fullName>
    </recommendedName>
</protein>
<evidence type="ECO:0000313" key="4">
    <source>
        <dbReference type="Proteomes" id="UP000237347"/>
    </source>
</evidence>
<name>A0AAW0JEP3_QUESU</name>
<proteinExistence type="predicted"/>
<evidence type="ECO:0000256" key="1">
    <source>
        <dbReference type="SAM" id="MobiDB-lite"/>
    </source>
</evidence>
<dbReference type="Proteomes" id="UP000237347">
    <property type="component" value="Unassembled WGS sequence"/>
</dbReference>
<feature type="compositionally biased region" description="Basic and acidic residues" evidence="1">
    <location>
        <begin position="8"/>
        <end position="18"/>
    </location>
</feature>
<organism evidence="3 4">
    <name type="scientific">Quercus suber</name>
    <name type="common">Cork oak</name>
    <dbReference type="NCBI Taxonomy" id="58331"/>
    <lineage>
        <taxon>Eukaryota</taxon>
        <taxon>Viridiplantae</taxon>
        <taxon>Streptophyta</taxon>
        <taxon>Embryophyta</taxon>
        <taxon>Tracheophyta</taxon>
        <taxon>Spermatophyta</taxon>
        <taxon>Magnoliopsida</taxon>
        <taxon>eudicotyledons</taxon>
        <taxon>Gunneridae</taxon>
        <taxon>Pentapetalae</taxon>
        <taxon>rosids</taxon>
        <taxon>fabids</taxon>
        <taxon>Fagales</taxon>
        <taxon>Fagaceae</taxon>
        <taxon>Quercus</taxon>
    </lineage>
</organism>
<feature type="domain" description="FAR1" evidence="2">
    <location>
        <begin position="101"/>
        <end position="159"/>
    </location>
</feature>
<accession>A0AAW0JEP3</accession>
<evidence type="ECO:0000313" key="3">
    <source>
        <dbReference type="EMBL" id="KAK7824998.1"/>
    </source>
</evidence>